<evidence type="ECO:0000256" key="2">
    <source>
        <dbReference type="ARBA" id="ARBA00022630"/>
    </source>
</evidence>
<protein>
    <submittedName>
        <fullName evidence="10">Oxidoreductase</fullName>
    </submittedName>
</protein>
<evidence type="ECO:0000256" key="3">
    <source>
        <dbReference type="ARBA" id="ARBA00022714"/>
    </source>
</evidence>
<dbReference type="Gene3D" id="2.40.30.10">
    <property type="entry name" value="Translation factors"/>
    <property type="match status" value="1"/>
</dbReference>
<comment type="caution">
    <text evidence="10">The sequence shown here is derived from an EMBL/GenBank/DDBJ whole genome shotgun (WGS) entry which is preliminary data.</text>
</comment>
<sequence>MSHPNAPLTAAAETTPVLRTLGRLARGYSCVFTESRFAERLSPVDPVRRGGFDTRLDVVDVQTVATDVVALTLCRPDFTPLPAWTPGAHIDVFTPEGRQRHYSLTGDRHDLRHYRIAVRRVPDGAGSAEMHRLRVGDSLHVRGPRNAFNLAPADNYVFVAGGIGITPILPMVREVAARTRCWALIYTGRTRDSMPFIDELTALGSRQVDIRPDAECGTPDLAVMLGNSSAGAAFYVCGPPDMIDGARTAASGGRDSVEFHSERFTAARVVDGREFSIVLARSGQTIEVGSDETALQAIRRVKPDVRYSCQQGICGACRVPVLSGAVEHRDRVLTPAQETDSMMICVSRAAAGSIVIDL</sequence>
<keyword evidence="2" id="KW-0285">Flavoprotein</keyword>
<dbReference type="PROSITE" id="PS00197">
    <property type="entry name" value="2FE2S_FER_1"/>
    <property type="match status" value="1"/>
</dbReference>
<dbReference type="InterPro" id="IPR006058">
    <property type="entry name" value="2Fe2S_fd_BS"/>
</dbReference>
<keyword evidence="11" id="KW-1185">Reference proteome</keyword>
<dbReference type="CDD" id="cd00207">
    <property type="entry name" value="fer2"/>
    <property type="match status" value="1"/>
</dbReference>
<dbReference type="AlphaFoldDB" id="A0A2G5P4H9"/>
<dbReference type="InterPro" id="IPR017938">
    <property type="entry name" value="Riboflavin_synthase-like_b-brl"/>
</dbReference>
<evidence type="ECO:0000259" key="9">
    <source>
        <dbReference type="PROSITE" id="PS51384"/>
    </source>
</evidence>
<dbReference type="RefSeq" id="WP_090589021.1">
    <property type="nucleotide sequence ID" value="NZ_CP104302.1"/>
</dbReference>
<dbReference type="Gene3D" id="3.40.50.80">
    <property type="entry name" value="Nucleotide-binding domain of ferredoxin-NADP reductase (FNR) module"/>
    <property type="match status" value="1"/>
</dbReference>
<dbReference type="PRINTS" id="PR00409">
    <property type="entry name" value="PHDIOXRDTASE"/>
</dbReference>
<dbReference type="CDD" id="cd06185">
    <property type="entry name" value="PDR_like"/>
    <property type="match status" value="1"/>
</dbReference>
<evidence type="ECO:0000256" key="6">
    <source>
        <dbReference type="ARBA" id="ARBA00023004"/>
    </source>
</evidence>
<dbReference type="PROSITE" id="PS51085">
    <property type="entry name" value="2FE2S_FER_2"/>
    <property type="match status" value="1"/>
</dbReference>
<gene>
    <name evidence="10" type="ORF">CQY22_017845</name>
</gene>
<dbReference type="InterPro" id="IPR008333">
    <property type="entry name" value="Cbr1-like_FAD-bd_dom"/>
</dbReference>
<evidence type="ECO:0000256" key="1">
    <source>
        <dbReference type="ARBA" id="ARBA00001974"/>
    </source>
</evidence>
<keyword evidence="4" id="KW-0479">Metal-binding</keyword>
<dbReference type="Pfam" id="PF00175">
    <property type="entry name" value="NAD_binding_1"/>
    <property type="match status" value="1"/>
</dbReference>
<dbReference type="GO" id="GO:0051537">
    <property type="term" value="F:2 iron, 2 sulfur cluster binding"/>
    <property type="evidence" value="ECO:0007669"/>
    <property type="project" value="UniProtKB-KW"/>
</dbReference>
<keyword evidence="3" id="KW-0001">2Fe-2S</keyword>
<dbReference type="PANTHER" id="PTHR47354">
    <property type="entry name" value="NADH OXIDOREDUCTASE HCR"/>
    <property type="match status" value="1"/>
</dbReference>
<dbReference type="STRING" id="85968.GCA_900073015_02147"/>
<evidence type="ECO:0000313" key="10">
    <source>
        <dbReference type="EMBL" id="PIB73187.1"/>
    </source>
</evidence>
<name>A0A2G5P4H9_9MYCO</name>
<evidence type="ECO:0000256" key="4">
    <source>
        <dbReference type="ARBA" id="ARBA00022723"/>
    </source>
</evidence>
<dbReference type="InterPro" id="IPR036010">
    <property type="entry name" value="2Fe-2S_ferredoxin-like_sf"/>
</dbReference>
<dbReference type="PANTHER" id="PTHR47354:SF1">
    <property type="entry name" value="CARNITINE MONOOXYGENASE REDUCTASE SUBUNIT"/>
    <property type="match status" value="1"/>
</dbReference>
<dbReference type="InterPro" id="IPR001041">
    <property type="entry name" value="2Fe-2S_ferredoxin-type"/>
</dbReference>
<dbReference type="OrthoDB" id="502624at2"/>
<keyword evidence="5" id="KW-0560">Oxidoreductase</keyword>
<keyword evidence="7" id="KW-0411">Iron-sulfur</keyword>
<comment type="cofactor">
    <cofactor evidence="1">
        <name>FAD</name>
        <dbReference type="ChEBI" id="CHEBI:57692"/>
    </cofactor>
</comment>
<dbReference type="InterPro" id="IPR012675">
    <property type="entry name" value="Beta-grasp_dom_sf"/>
</dbReference>
<dbReference type="Pfam" id="PF00970">
    <property type="entry name" value="FAD_binding_6"/>
    <property type="match status" value="1"/>
</dbReference>
<dbReference type="InterPro" id="IPR001433">
    <property type="entry name" value="OxRdtase_FAD/NAD-bd"/>
</dbReference>
<organism evidence="10 11">
    <name type="scientific">Mycolicibacterium brumae</name>
    <dbReference type="NCBI Taxonomy" id="85968"/>
    <lineage>
        <taxon>Bacteria</taxon>
        <taxon>Bacillati</taxon>
        <taxon>Actinomycetota</taxon>
        <taxon>Actinomycetes</taxon>
        <taxon>Mycobacteriales</taxon>
        <taxon>Mycobacteriaceae</taxon>
        <taxon>Mycolicibacterium</taxon>
    </lineage>
</organism>
<proteinExistence type="predicted"/>
<dbReference type="SUPFAM" id="SSF63380">
    <property type="entry name" value="Riboflavin synthase domain-like"/>
    <property type="match status" value="1"/>
</dbReference>
<dbReference type="Gene3D" id="3.10.20.30">
    <property type="match status" value="1"/>
</dbReference>
<dbReference type="InterPro" id="IPR017927">
    <property type="entry name" value="FAD-bd_FR_type"/>
</dbReference>
<evidence type="ECO:0000256" key="7">
    <source>
        <dbReference type="ARBA" id="ARBA00023014"/>
    </source>
</evidence>
<dbReference type="Proteomes" id="UP000230551">
    <property type="component" value="Unassembled WGS sequence"/>
</dbReference>
<dbReference type="SUPFAM" id="SSF52343">
    <property type="entry name" value="Ferredoxin reductase-like, C-terminal NADP-linked domain"/>
    <property type="match status" value="1"/>
</dbReference>
<dbReference type="InterPro" id="IPR050415">
    <property type="entry name" value="MRET"/>
</dbReference>
<dbReference type="InterPro" id="IPR039261">
    <property type="entry name" value="FNR_nucleotide-bd"/>
</dbReference>
<feature type="domain" description="FAD-binding FR-type" evidence="9">
    <location>
        <begin position="51"/>
        <end position="151"/>
    </location>
</feature>
<dbReference type="SUPFAM" id="SSF54292">
    <property type="entry name" value="2Fe-2S ferredoxin-like"/>
    <property type="match status" value="1"/>
</dbReference>
<evidence type="ECO:0000259" key="8">
    <source>
        <dbReference type="PROSITE" id="PS51085"/>
    </source>
</evidence>
<dbReference type="Pfam" id="PF00111">
    <property type="entry name" value="Fer2"/>
    <property type="match status" value="1"/>
</dbReference>
<feature type="domain" description="2Fe-2S ferredoxin-type" evidence="8">
    <location>
        <begin position="273"/>
        <end position="358"/>
    </location>
</feature>
<dbReference type="EMBL" id="PDCN02000038">
    <property type="protein sequence ID" value="PIB73187.1"/>
    <property type="molecule type" value="Genomic_DNA"/>
</dbReference>
<dbReference type="GO" id="GO:0046872">
    <property type="term" value="F:metal ion binding"/>
    <property type="evidence" value="ECO:0007669"/>
    <property type="project" value="UniProtKB-KW"/>
</dbReference>
<evidence type="ECO:0000313" key="11">
    <source>
        <dbReference type="Proteomes" id="UP000230551"/>
    </source>
</evidence>
<keyword evidence="6" id="KW-0408">Iron</keyword>
<evidence type="ECO:0000256" key="5">
    <source>
        <dbReference type="ARBA" id="ARBA00023002"/>
    </source>
</evidence>
<reference evidence="10 11" key="1">
    <citation type="journal article" date="2017" name="Infect. Genet. Evol.">
        <title>The new phylogeny of the genus Mycobacterium: The old and the news.</title>
        <authorList>
            <person name="Tortoli E."/>
            <person name="Fedrizzi T."/>
            <person name="Meehan C.J."/>
            <person name="Trovato A."/>
            <person name="Grottola A."/>
            <person name="Giacobazzi E."/>
            <person name="Serpini G.F."/>
            <person name="Tagliazucchi S."/>
            <person name="Fabio A."/>
            <person name="Bettua C."/>
            <person name="Bertorelli R."/>
            <person name="Frascaro F."/>
            <person name="De Sanctis V."/>
            <person name="Pecorari M."/>
            <person name="Jousson O."/>
            <person name="Segata N."/>
            <person name="Cirillo D.M."/>
        </authorList>
    </citation>
    <scope>NUCLEOTIDE SEQUENCE [LARGE SCALE GENOMIC DNA]</scope>
    <source>
        <strain evidence="10 11">CIP1034565</strain>
    </source>
</reference>
<dbReference type="PROSITE" id="PS51384">
    <property type="entry name" value="FAD_FR"/>
    <property type="match status" value="1"/>
</dbReference>
<dbReference type="GO" id="GO:0016491">
    <property type="term" value="F:oxidoreductase activity"/>
    <property type="evidence" value="ECO:0007669"/>
    <property type="project" value="UniProtKB-KW"/>
</dbReference>
<accession>A0A2G5P4H9</accession>